<keyword evidence="2" id="KW-1185">Reference proteome</keyword>
<evidence type="ECO:0000313" key="2">
    <source>
        <dbReference type="Proteomes" id="UP000674938"/>
    </source>
</evidence>
<dbReference type="RefSeq" id="WP_209531049.1">
    <property type="nucleotide sequence ID" value="NZ_JAEEGA010000015.1"/>
</dbReference>
<name>A0A940PGQ4_9ENTE</name>
<dbReference type="EMBL" id="JAEEGA010000015">
    <property type="protein sequence ID" value="MBP1043236.1"/>
    <property type="molecule type" value="Genomic_DNA"/>
</dbReference>
<organism evidence="1 2">
    <name type="scientific">Vagococcus allomyrinae</name>
    <dbReference type="NCBI Taxonomy" id="2794353"/>
    <lineage>
        <taxon>Bacteria</taxon>
        <taxon>Bacillati</taxon>
        <taxon>Bacillota</taxon>
        <taxon>Bacilli</taxon>
        <taxon>Lactobacillales</taxon>
        <taxon>Enterococcaceae</taxon>
        <taxon>Vagococcus</taxon>
    </lineage>
</organism>
<accession>A0A940PGQ4</accession>
<dbReference type="Proteomes" id="UP000674938">
    <property type="component" value="Unassembled WGS sequence"/>
</dbReference>
<protein>
    <recommendedName>
        <fullName evidence="3">Recombinase family protein</fullName>
    </recommendedName>
</protein>
<reference evidence="1" key="1">
    <citation type="submission" date="2020-12" db="EMBL/GenBank/DDBJ databases">
        <title>Vagococcus allomyrinae sp. nov. and Enterococcus lavae sp. nov., isolated from the larvae of Allomyrina dichotoma.</title>
        <authorList>
            <person name="Lee S.D."/>
        </authorList>
    </citation>
    <scope>NUCLEOTIDE SEQUENCE</scope>
    <source>
        <strain evidence="1">BWB3-3</strain>
    </source>
</reference>
<comment type="caution">
    <text evidence="1">The sequence shown here is derived from an EMBL/GenBank/DDBJ whole genome shotgun (WGS) entry which is preliminary data.</text>
</comment>
<dbReference type="AlphaFoldDB" id="A0A940PGQ4"/>
<proteinExistence type="predicted"/>
<evidence type="ECO:0000313" key="1">
    <source>
        <dbReference type="EMBL" id="MBP1043236.1"/>
    </source>
</evidence>
<sequence length="188" mass="21278">MIIGYTSIMTPEEEKHLLAYGVDEIVFKDPDKTELDSFKQFMASNRAETIAIVRLSSIGESITIVQLLDCFMALAEENRTLHVVDQDMAERLTDQQFLSCIIAIAKSNKAAIIKRTILGQEKAKSEGRQGGRPTINPETVKRIQYLYYSEHYSLKEISAECNVALATAYKYVNLLLTEDYHVHPTETL</sequence>
<evidence type="ECO:0008006" key="3">
    <source>
        <dbReference type="Google" id="ProtNLM"/>
    </source>
</evidence>
<gene>
    <name evidence="1" type="ORF">I6N95_19635</name>
</gene>